<sequence>MIDTIICKRTGYLTPTALEVEEDTLHDIEEEHELSNNGELSKIFDILYTDQTERRFLLFDPGTNEINRNDLEGMMAVLDNKIHEKSDIFILDHKGDELQLYLDYVRLLTRKAFNVYFEV</sequence>
<dbReference type="AlphaFoldDB" id="A0A0F9VFA9"/>
<evidence type="ECO:0000313" key="1">
    <source>
        <dbReference type="EMBL" id="KKN98467.1"/>
    </source>
</evidence>
<comment type="caution">
    <text evidence="1">The sequence shown here is derived from an EMBL/GenBank/DDBJ whole genome shotgun (WGS) entry which is preliminary data.</text>
</comment>
<organism evidence="1">
    <name type="scientific">marine sediment metagenome</name>
    <dbReference type="NCBI Taxonomy" id="412755"/>
    <lineage>
        <taxon>unclassified sequences</taxon>
        <taxon>metagenomes</taxon>
        <taxon>ecological metagenomes</taxon>
    </lineage>
</organism>
<gene>
    <name evidence="1" type="ORF">LCGC14_0145780</name>
</gene>
<protein>
    <submittedName>
        <fullName evidence="1">Uncharacterized protein</fullName>
    </submittedName>
</protein>
<name>A0A0F9VFA9_9ZZZZ</name>
<accession>A0A0F9VFA9</accession>
<dbReference type="EMBL" id="LAZR01000051">
    <property type="protein sequence ID" value="KKN98467.1"/>
    <property type="molecule type" value="Genomic_DNA"/>
</dbReference>
<proteinExistence type="predicted"/>
<reference evidence="1" key="1">
    <citation type="journal article" date="2015" name="Nature">
        <title>Complex archaea that bridge the gap between prokaryotes and eukaryotes.</title>
        <authorList>
            <person name="Spang A."/>
            <person name="Saw J.H."/>
            <person name="Jorgensen S.L."/>
            <person name="Zaremba-Niedzwiedzka K."/>
            <person name="Martijn J."/>
            <person name="Lind A.E."/>
            <person name="van Eijk R."/>
            <person name="Schleper C."/>
            <person name="Guy L."/>
            <person name="Ettema T.J."/>
        </authorList>
    </citation>
    <scope>NUCLEOTIDE SEQUENCE</scope>
</reference>